<dbReference type="PANTHER" id="PTHR41247">
    <property type="entry name" value="HTH-TYPE TRANSCRIPTIONAL REPRESSOR YCNK"/>
    <property type="match status" value="1"/>
</dbReference>
<reference evidence="1 2" key="1">
    <citation type="submission" date="2016-10" db="EMBL/GenBank/DDBJ databases">
        <authorList>
            <person name="de Groot N.N."/>
        </authorList>
    </citation>
    <scope>NUCLEOTIDE SEQUENCE [LARGE SCALE GENOMIC DNA]</scope>
    <source>
        <strain evidence="1 2">DSM 6059</strain>
    </source>
</reference>
<gene>
    <name evidence="1" type="ORF">SAMN02745724_00805</name>
</gene>
<dbReference type="OrthoDB" id="982633at2"/>
<proteinExistence type="predicted"/>
<evidence type="ECO:0000313" key="1">
    <source>
        <dbReference type="EMBL" id="SFC06288.1"/>
    </source>
</evidence>
<sequence>MRKMIKITSIAFLTLMTINLTGCGENEQQVIRQAVAIESADGCHLCGMIISGFPGPKGQLFNKTSDISHKFCSTRDLFGFLLQPENIRQVKEVYVHDMSKTPWQKPSNEFFINATDAWFIIGSSKNGAMGETIASFSKEKDASAFSKEFGGKIYRFNEITIDVI</sequence>
<dbReference type="PANTHER" id="PTHR41247:SF1">
    <property type="entry name" value="HTH-TYPE TRANSCRIPTIONAL REPRESSOR YCNK"/>
    <property type="match status" value="1"/>
</dbReference>
<organism evidence="1 2">
    <name type="scientific">Pseudoalteromonas denitrificans DSM 6059</name>
    <dbReference type="NCBI Taxonomy" id="1123010"/>
    <lineage>
        <taxon>Bacteria</taxon>
        <taxon>Pseudomonadati</taxon>
        <taxon>Pseudomonadota</taxon>
        <taxon>Gammaproteobacteria</taxon>
        <taxon>Alteromonadales</taxon>
        <taxon>Pseudoalteromonadaceae</taxon>
        <taxon>Pseudoalteromonas</taxon>
    </lineage>
</organism>
<keyword evidence="2" id="KW-1185">Reference proteome</keyword>
<evidence type="ECO:0000313" key="2">
    <source>
        <dbReference type="Proteomes" id="UP000198862"/>
    </source>
</evidence>
<dbReference type="STRING" id="1123010.SAMN02745724_00805"/>
<dbReference type="Gene3D" id="3.30.70.2050">
    <property type="match status" value="1"/>
</dbReference>
<dbReference type="Proteomes" id="UP000198862">
    <property type="component" value="Unassembled WGS sequence"/>
</dbReference>
<protein>
    <submittedName>
        <fullName evidence="1">Copper chaperone NosL</fullName>
    </submittedName>
</protein>
<dbReference type="InterPro" id="IPR008719">
    <property type="entry name" value="N2O_reductase_NosL"/>
</dbReference>
<name>A0A1I1G901_9GAMM</name>
<dbReference type="Pfam" id="PF05573">
    <property type="entry name" value="NosL"/>
    <property type="match status" value="1"/>
</dbReference>
<dbReference type="RefSeq" id="WP_091980575.1">
    <property type="nucleotide sequence ID" value="NZ_FOLO01000004.1"/>
</dbReference>
<dbReference type="AlphaFoldDB" id="A0A1I1G901"/>
<dbReference type="Gene3D" id="3.30.70.2060">
    <property type="match status" value="1"/>
</dbReference>
<dbReference type="SUPFAM" id="SSF160387">
    <property type="entry name" value="NosL/MerB-like"/>
    <property type="match status" value="1"/>
</dbReference>
<accession>A0A1I1G901</accession>
<dbReference type="EMBL" id="FOLO01000004">
    <property type="protein sequence ID" value="SFC06288.1"/>
    <property type="molecule type" value="Genomic_DNA"/>
</dbReference>